<dbReference type="InterPro" id="IPR010093">
    <property type="entry name" value="SinI_DNA-bd"/>
</dbReference>
<sequence>MEKLTFKNMPQALGLILEKLAEIEQVLSIKKQSEDKFSEVMGVREAGMFLKLTKSTIYTKVSRGELPAFKSRKRLLFHKTELLEHMQLNKKMSSYQLKKEADLRIRQLPKTRKYTY</sequence>
<protein>
    <submittedName>
        <fullName evidence="2">Helix-turn-helix domain-containing protein</fullName>
    </submittedName>
</protein>
<gene>
    <name evidence="2" type="ORF">H7U22_22520</name>
</gene>
<dbReference type="Proteomes" id="UP000652755">
    <property type="component" value="Unassembled WGS sequence"/>
</dbReference>
<evidence type="ECO:0000313" key="2">
    <source>
        <dbReference type="EMBL" id="MBC6113196.1"/>
    </source>
</evidence>
<dbReference type="RefSeq" id="WP_187073615.1">
    <property type="nucleotide sequence ID" value="NZ_JACRYL010000042.1"/>
</dbReference>
<proteinExistence type="predicted"/>
<dbReference type="Pfam" id="PF12728">
    <property type="entry name" value="HTH_17"/>
    <property type="match status" value="1"/>
</dbReference>
<dbReference type="EMBL" id="JACRYL010000042">
    <property type="protein sequence ID" value="MBC6113196.1"/>
    <property type="molecule type" value="Genomic_DNA"/>
</dbReference>
<accession>A0ABR7KYN9</accession>
<keyword evidence="3" id="KW-1185">Reference proteome</keyword>
<dbReference type="NCBIfam" id="TIGR01764">
    <property type="entry name" value="excise"/>
    <property type="match status" value="1"/>
</dbReference>
<evidence type="ECO:0000259" key="1">
    <source>
        <dbReference type="Pfam" id="PF12728"/>
    </source>
</evidence>
<dbReference type="InterPro" id="IPR041657">
    <property type="entry name" value="HTH_17"/>
</dbReference>
<evidence type="ECO:0000313" key="3">
    <source>
        <dbReference type="Proteomes" id="UP000652755"/>
    </source>
</evidence>
<organism evidence="2 3">
    <name type="scientific">Pedobacter fastidiosus</name>
    <dbReference type="NCBI Taxonomy" id="2765361"/>
    <lineage>
        <taxon>Bacteria</taxon>
        <taxon>Pseudomonadati</taxon>
        <taxon>Bacteroidota</taxon>
        <taxon>Sphingobacteriia</taxon>
        <taxon>Sphingobacteriales</taxon>
        <taxon>Sphingobacteriaceae</taxon>
        <taxon>Pedobacter</taxon>
    </lineage>
</organism>
<comment type="caution">
    <text evidence="2">The sequence shown here is derived from an EMBL/GenBank/DDBJ whole genome shotgun (WGS) entry which is preliminary data.</text>
</comment>
<feature type="domain" description="Helix-turn-helix" evidence="1">
    <location>
        <begin position="41"/>
        <end position="87"/>
    </location>
</feature>
<reference evidence="2 3" key="1">
    <citation type="submission" date="2020-08" db="EMBL/GenBank/DDBJ databases">
        <authorList>
            <person name="Sun Q."/>
            <person name="Inoue M."/>
        </authorList>
    </citation>
    <scope>NUCLEOTIDE SEQUENCE [LARGE SCALE GENOMIC DNA]</scope>
    <source>
        <strain evidence="2 3">CCM 8938</strain>
    </source>
</reference>
<name>A0ABR7KYN9_9SPHI</name>